<dbReference type="EMBL" id="BQNB010016173">
    <property type="protein sequence ID" value="GJT48677.1"/>
    <property type="molecule type" value="Genomic_DNA"/>
</dbReference>
<dbReference type="PANTHER" id="PTHR15503">
    <property type="entry name" value="LDOC1 RELATED"/>
    <property type="match status" value="1"/>
</dbReference>
<dbReference type="PANTHER" id="PTHR15503:SF45">
    <property type="entry name" value="RNA-DIRECTED DNA POLYMERASE HOMOLOG"/>
    <property type="match status" value="1"/>
</dbReference>
<name>A0ABQ5ECW1_9ASTR</name>
<dbReference type="InterPro" id="IPR032567">
    <property type="entry name" value="RTL1-rel"/>
</dbReference>
<reference evidence="2" key="2">
    <citation type="submission" date="2022-01" db="EMBL/GenBank/DDBJ databases">
        <authorList>
            <person name="Yamashiro T."/>
            <person name="Shiraishi A."/>
            <person name="Satake H."/>
            <person name="Nakayama K."/>
        </authorList>
    </citation>
    <scope>NUCLEOTIDE SEQUENCE</scope>
</reference>
<feature type="region of interest" description="Disordered" evidence="1">
    <location>
        <begin position="335"/>
        <end position="366"/>
    </location>
</feature>
<dbReference type="Proteomes" id="UP001151760">
    <property type="component" value="Unassembled WGS sequence"/>
</dbReference>
<dbReference type="Gene3D" id="3.10.10.10">
    <property type="entry name" value="HIV Type 1 Reverse Transcriptase, subunit A, domain 1"/>
    <property type="match status" value="2"/>
</dbReference>
<dbReference type="Pfam" id="PF08284">
    <property type="entry name" value="RVP_2"/>
    <property type="match status" value="1"/>
</dbReference>
<evidence type="ECO:0000256" key="1">
    <source>
        <dbReference type="SAM" id="MobiDB-lite"/>
    </source>
</evidence>
<dbReference type="SUPFAM" id="SSF56672">
    <property type="entry name" value="DNA/RNA polymerases"/>
    <property type="match status" value="1"/>
</dbReference>
<evidence type="ECO:0000313" key="3">
    <source>
        <dbReference type="Proteomes" id="UP001151760"/>
    </source>
</evidence>
<dbReference type="CDD" id="cd00303">
    <property type="entry name" value="retropepsin_like"/>
    <property type="match status" value="1"/>
</dbReference>
<comment type="caution">
    <text evidence="2">The sequence shown here is derived from an EMBL/GenBank/DDBJ whole genome shotgun (WGS) entry which is preliminary data.</text>
</comment>
<keyword evidence="2" id="KW-0808">Transferase</keyword>
<evidence type="ECO:0000313" key="2">
    <source>
        <dbReference type="EMBL" id="GJT48677.1"/>
    </source>
</evidence>
<keyword evidence="3" id="KW-1185">Reference proteome</keyword>
<reference evidence="2" key="1">
    <citation type="journal article" date="2022" name="Int. J. Mol. Sci.">
        <title>Draft Genome of Tanacetum Coccineum: Genomic Comparison of Closely Related Tanacetum-Family Plants.</title>
        <authorList>
            <person name="Yamashiro T."/>
            <person name="Shiraishi A."/>
            <person name="Nakayama K."/>
            <person name="Satake H."/>
        </authorList>
    </citation>
    <scope>NUCLEOTIDE SEQUENCE</scope>
</reference>
<dbReference type="SUPFAM" id="SSF50630">
    <property type="entry name" value="Acid proteases"/>
    <property type="match status" value="1"/>
</dbReference>
<sequence length="366" mass="41889">MGTKREQGHTRNQCPKKVKQEVVREVRGRAYAIKDAELQGPNVVTGTFLLNNRYASVLFDSGFDRSFVDTRFSSMLDINLVKIDASYEVELADGRVVSMNTVLKGCTLNLMNHLFEIELIPIELGMFDVIIGMDWLVKHDAVIVCGEKYIKRGCHLFLAHVTEKKPKEKRLEDVPIICDFPEVFPDNLPGLPPPRQVEFRIDLVPGAAPVARAPYRLTPSKMRELSEQLQELLEKGFIRLSSSPWGAPVLLFDQLQGSSVYSKIDMRSGYHQLRIKEEDIPITAFRTQYAIILDKFVIMFIDDILVYSKDEEEYGKHLKTILELHKKEKLPQPMWDLPRVSQSPPLRDSSSSMRFAPPSRTAQEWL</sequence>
<accession>A0ABQ5ECW1</accession>
<keyword evidence="2" id="KW-0548">Nucleotidyltransferase</keyword>
<keyword evidence="2" id="KW-0695">RNA-directed DNA polymerase</keyword>
<dbReference type="Gene3D" id="2.40.70.10">
    <property type="entry name" value="Acid Proteases"/>
    <property type="match status" value="1"/>
</dbReference>
<dbReference type="InterPro" id="IPR043128">
    <property type="entry name" value="Rev_trsase/Diguanyl_cyclase"/>
</dbReference>
<dbReference type="InterPro" id="IPR043502">
    <property type="entry name" value="DNA/RNA_pol_sf"/>
</dbReference>
<proteinExistence type="predicted"/>
<gene>
    <name evidence="2" type="ORF">Tco_0974834</name>
</gene>
<dbReference type="Gene3D" id="3.30.70.270">
    <property type="match status" value="2"/>
</dbReference>
<protein>
    <submittedName>
        <fullName evidence="2">Reverse transcriptase domain-containing protein</fullName>
    </submittedName>
</protein>
<organism evidence="2 3">
    <name type="scientific">Tanacetum coccineum</name>
    <dbReference type="NCBI Taxonomy" id="301880"/>
    <lineage>
        <taxon>Eukaryota</taxon>
        <taxon>Viridiplantae</taxon>
        <taxon>Streptophyta</taxon>
        <taxon>Embryophyta</taxon>
        <taxon>Tracheophyta</taxon>
        <taxon>Spermatophyta</taxon>
        <taxon>Magnoliopsida</taxon>
        <taxon>eudicotyledons</taxon>
        <taxon>Gunneridae</taxon>
        <taxon>Pentapetalae</taxon>
        <taxon>asterids</taxon>
        <taxon>campanulids</taxon>
        <taxon>Asterales</taxon>
        <taxon>Asteraceae</taxon>
        <taxon>Asteroideae</taxon>
        <taxon>Anthemideae</taxon>
        <taxon>Anthemidinae</taxon>
        <taxon>Tanacetum</taxon>
    </lineage>
</organism>
<feature type="compositionally biased region" description="Low complexity" evidence="1">
    <location>
        <begin position="341"/>
        <end position="352"/>
    </location>
</feature>
<dbReference type="InterPro" id="IPR021109">
    <property type="entry name" value="Peptidase_aspartic_dom_sf"/>
</dbReference>
<dbReference type="GO" id="GO:0003964">
    <property type="term" value="F:RNA-directed DNA polymerase activity"/>
    <property type="evidence" value="ECO:0007669"/>
    <property type="project" value="UniProtKB-KW"/>
</dbReference>